<dbReference type="EMBL" id="AP024412">
    <property type="protein sequence ID" value="BCR35430.1"/>
    <property type="molecule type" value="Genomic_DNA"/>
</dbReference>
<gene>
    <name evidence="2" type="ORF">MPAN_003230</name>
</gene>
<dbReference type="KEGG" id="manr:MPAN_003230"/>
<sequence length="180" mass="20709">MKTKLLYVGLSIFILSALVFVGLTLKTSETDLSSLNGEVQLISQQIDEQDVATIDSIFTDLKSEIDIQKALIQENLETIETLKAYIEANEVELSRKDLIYIKLSMGEIKTYRRLFINTFDLMKDEFIAIEGQYDTLTEDEKSEVKQNITDIITYRLVLLEKVNLELTNIIDLVQVYEEEI</sequence>
<organism evidence="2 3">
    <name type="scientific">Mariniplasma anaerobium</name>
    <dbReference type="NCBI Taxonomy" id="2735436"/>
    <lineage>
        <taxon>Bacteria</taxon>
        <taxon>Bacillati</taxon>
        <taxon>Mycoplasmatota</taxon>
        <taxon>Mollicutes</taxon>
        <taxon>Acholeplasmatales</taxon>
        <taxon>Acholeplasmataceae</taxon>
        <taxon>Mariniplasma</taxon>
    </lineage>
</organism>
<dbReference type="RefSeq" id="WP_176239655.1">
    <property type="nucleotide sequence ID" value="NZ_AP024412.1"/>
</dbReference>
<feature type="transmembrane region" description="Helical" evidence="1">
    <location>
        <begin position="6"/>
        <end position="25"/>
    </location>
</feature>
<dbReference type="AlphaFoldDB" id="A0A7U9TI81"/>
<protein>
    <submittedName>
        <fullName evidence="2">Uncharacterized protein</fullName>
    </submittedName>
</protein>
<evidence type="ECO:0000313" key="2">
    <source>
        <dbReference type="EMBL" id="BCR35430.1"/>
    </source>
</evidence>
<keyword evidence="1" id="KW-0812">Transmembrane</keyword>
<proteinExistence type="predicted"/>
<keyword evidence="1" id="KW-0472">Membrane</keyword>
<accession>A0A7U9TI81</accession>
<evidence type="ECO:0000256" key="1">
    <source>
        <dbReference type="SAM" id="Phobius"/>
    </source>
</evidence>
<keyword evidence="1" id="KW-1133">Transmembrane helix</keyword>
<keyword evidence="3" id="KW-1185">Reference proteome</keyword>
<dbReference type="Proteomes" id="UP000620133">
    <property type="component" value="Chromosome"/>
</dbReference>
<evidence type="ECO:0000313" key="3">
    <source>
        <dbReference type="Proteomes" id="UP000620133"/>
    </source>
</evidence>
<name>A0A7U9TI81_9MOLU</name>
<reference evidence="2" key="1">
    <citation type="submission" date="2021-01" db="EMBL/GenBank/DDBJ databases">
        <title>Draft genome sequence of Acholeplasmataceae bacterium strain Mahy22.</title>
        <authorList>
            <person name="Watanabe M."/>
            <person name="Kojima H."/>
            <person name="Fukui M."/>
        </authorList>
    </citation>
    <scope>NUCLEOTIDE SEQUENCE</scope>
    <source>
        <strain evidence="2">Mahy22</strain>
    </source>
</reference>